<comment type="caution">
    <text evidence="1">The sequence shown here is derived from an EMBL/GenBank/DDBJ whole genome shotgun (WGS) entry which is preliminary data.</text>
</comment>
<sequence length="110" mass="12751">MAIPEITKILKLQRVQVHRVVKWFKEPEDVKDRQRSRRPRTARTRELKLAASKEIKTNPLRIMRILAQEHGVSNSTMQLLVKENLKLKVRKPAKGLQAGKVPQDEAAEPR</sequence>
<organism evidence="1 2">
    <name type="scientific">Dermacentor silvarum</name>
    <name type="common">Tick</name>
    <dbReference type="NCBI Taxonomy" id="543639"/>
    <lineage>
        <taxon>Eukaryota</taxon>
        <taxon>Metazoa</taxon>
        <taxon>Ecdysozoa</taxon>
        <taxon>Arthropoda</taxon>
        <taxon>Chelicerata</taxon>
        <taxon>Arachnida</taxon>
        <taxon>Acari</taxon>
        <taxon>Parasitiformes</taxon>
        <taxon>Ixodida</taxon>
        <taxon>Ixodoidea</taxon>
        <taxon>Ixodidae</taxon>
        <taxon>Rhipicephalinae</taxon>
        <taxon>Dermacentor</taxon>
    </lineage>
</organism>
<dbReference type="Proteomes" id="UP000821865">
    <property type="component" value="Chromosome 9"/>
</dbReference>
<gene>
    <name evidence="1" type="ORF">HPB49_002117</name>
</gene>
<proteinExistence type="predicted"/>
<name>A0ACB8C0W6_DERSI</name>
<evidence type="ECO:0000313" key="1">
    <source>
        <dbReference type="EMBL" id="KAH7932741.1"/>
    </source>
</evidence>
<protein>
    <submittedName>
        <fullName evidence="1">Uncharacterized protein</fullName>
    </submittedName>
</protein>
<reference evidence="1" key="1">
    <citation type="submission" date="2020-05" db="EMBL/GenBank/DDBJ databases">
        <title>Large-scale comparative analyses of tick genomes elucidate their genetic diversity and vector capacities.</title>
        <authorList>
            <person name="Jia N."/>
            <person name="Wang J."/>
            <person name="Shi W."/>
            <person name="Du L."/>
            <person name="Sun Y."/>
            <person name="Zhan W."/>
            <person name="Jiang J."/>
            <person name="Wang Q."/>
            <person name="Zhang B."/>
            <person name="Ji P."/>
            <person name="Sakyi L.B."/>
            <person name="Cui X."/>
            <person name="Yuan T."/>
            <person name="Jiang B."/>
            <person name="Yang W."/>
            <person name="Lam T.T.-Y."/>
            <person name="Chang Q."/>
            <person name="Ding S."/>
            <person name="Wang X."/>
            <person name="Zhu J."/>
            <person name="Ruan X."/>
            <person name="Zhao L."/>
            <person name="Wei J."/>
            <person name="Que T."/>
            <person name="Du C."/>
            <person name="Cheng J."/>
            <person name="Dai P."/>
            <person name="Han X."/>
            <person name="Huang E."/>
            <person name="Gao Y."/>
            <person name="Liu J."/>
            <person name="Shao H."/>
            <person name="Ye R."/>
            <person name="Li L."/>
            <person name="Wei W."/>
            <person name="Wang X."/>
            <person name="Wang C."/>
            <person name="Yang T."/>
            <person name="Huo Q."/>
            <person name="Li W."/>
            <person name="Guo W."/>
            <person name="Chen H."/>
            <person name="Zhou L."/>
            <person name="Ni X."/>
            <person name="Tian J."/>
            <person name="Zhou Y."/>
            <person name="Sheng Y."/>
            <person name="Liu T."/>
            <person name="Pan Y."/>
            <person name="Xia L."/>
            <person name="Li J."/>
            <person name="Zhao F."/>
            <person name="Cao W."/>
        </authorList>
    </citation>
    <scope>NUCLEOTIDE SEQUENCE</scope>
    <source>
        <strain evidence="1">Dsil-2018</strain>
    </source>
</reference>
<accession>A0ACB8C0W6</accession>
<dbReference type="EMBL" id="CM023478">
    <property type="protein sequence ID" value="KAH7932741.1"/>
    <property type="molecule type" value="Genomic_DNA"/>
</dbReference>
<keyword evidence="2" id="KW-1185">Reference proteome</keyword>
<evidence type="ECO:0000313" key="2">
    <source>
        <dbReference type="Proteomes" id="UP000821865"/>
    </source>
</evidence>